<feature type="region of interest" description="Disordered" evidence="1">
    <location>
        <begin position="43"/>
        <end position="62"/>
    </location>
</feature>
<organism evidence="2 3">
    <name type="scientific">Caenorhabditis tropicalis</name>
    <dbReference type="NCBI Taxonomy" id="1561998"/>
    <lineage>
        <taxon>Eukaryota</taxon>
        <taxon>Metazoa</taxon>
        <taxon>Ecdysozoa</taxon>
        <taxon>Nematoda</taxon>
        <taxon>Chromadorea</taxon>
        <taxon>Rhabditida</taxon>
        <taxon>Rhabditina</taxon>
        <taxon>Rhabditomorpha</taxon>
        <taxon>Rhabditoidea</taxon>
        <taxon>Rhabditidae</taxon>
        <taxon>Peloderinae</taxon>
        <taxon>Caenorhabditis</taxon>
    </lineage>
</organism>
<reference evidence="3" key="1">
    <citation type="submission" date="2016-11" db="UniProtKB">
        <authorList>
            <consortium name="WormBaseParasite"/>
        </authorList>
    </citation>
    <scope>IDENTIFICATION</scope>
</reference>
<evidence type="ECO:0000313" key="3">
    <source>
        <dbReference type="WBParaSite" id="Csp11.Scaffold630.g22180.t1"/>
    </source>
</evidence>
<dbReference type="WBParaSite" id="Csp11.Scaffold630.g22180.t1">
    <property type="protein sequence ID" value="Csp11.Scaffold630.g22180.t1"/>
    <property type="gene ID" value="Csp11.Scaffold630.g22180"/>
</dbReference>
<protein>
    <submittedName>
        <fullName evidence="3">LTD domain-containing protein</fullName>
    </submittedName>
</protein>
<dbReference type="AlphaFoldDB" id="A0A1I7V419"/>
<dbReference type="STRING" id="1561998.A0A1I7V419"/>
<dbReference type="eggNOG" id="ENOG502THSB">
    <property type="taxonomic scope" value="Eukaryota"/>
</dbReference>
<feature type="region of interest" description="Disordered" evidence="1">
    <location>
        <begin position="84"/>
        <end position="120"/>
    </location>
</feature>
<feature type="compositionally biased region" description="Polar residues" evidence="1">
    <location>
        <begin position="105"/>
        <end position="120"/>
    </location>
</feature>
<proteinExistence type="predicted"/>
<keyword evidence="2" id="KW-1185">Reference proteome</keyword>
<dbReference type="Proteomes" id="UP000095282">
    <property type="component" value="Unplaced"/>
</dbReference>
<sequence length="165" mass="19389">MVDEEEEDLNVRYWKTKYELLHEDYKQTKQRAENLENRLLDIVEESERKQEKSEETIGDLERKLEESGRRIEQLKAACFRYKNQTRGVPDKPPELEPPAQKIRTVRTTSGESVNSRSSIDGITRSPEFHAGEHLICEYHQLPVLAKGEGFIYGFRWTTENKIHIV</sequence>
<name>A0A1I7V419_9PELO</name>
<evidence type="ECO:0000256" key="1">
    <source>
        <dbReference type="SAM" id="MobiDB-lite"/>
    </source>
</evidence>
<accession>A0A1I7V419</accession>
<evidence type="ECO:0000313" key="2">
    <source>
        <dbReference type="Proteomes" id="UP000095282"/>
    </source>
</evidence>